<evidence type="ECO:0000256" key="3">
    <source>
        <dbReference type="ARBA" id="ARBA00011890"/>
    </source>
</evidence>
<dbReference type="Proteomes" id="UP001529272">
    <property type="component" value="Unassembled WGS sequence"/>
</dbReference>
<dbReference type="NCBIfam" id="TIGR04364">
    <property type="entry name" value="methyltran_FxLD"/>
    <property type="match status" value="1"/>
</dbReference>
<keyword evidence="13" id="KW-1185">Reference proteome</keyword>
<dbReference type="InterPro" id="IPR000682">
    <property type="entry name" value="PCMT"/>
</dbReference>
<evidence type="ECO:0000256" key="5">
    <source>
        <dbReference type="ARBA" id="ARBA00022490"/>
    </source>
</evidence>
<dbReference type="InterPro" id="IPR029063">
    <property type="entry name" value="SAM-dependent_MTases_sf"/>
</dbReference>
<evidence type="ECO:0000256" key="1">
    <source>
        <dbReference type="ARBA" id="ARBA00004496"/>
    </source>
</evidence>
<accession>A0ABT7P3F8</accession>
<gene>
    <name evidence="12" type="primary">fxlM</name>
    <name evidence="12" type="ORF">QRB35_17545</name>
</gene>
<evidence type="ECO:0000256" key="11">
    <source>
        <dbReference type="ARBA" id="ARBA00031350"/>
    </source>
</evidence>
<keyword evidence="8" id="KW-0949">S-adenosyl-L-methionine</keyword>
<name>A0ABT7P3F8_MYCIT</name>
<comment type="similarity">
    <text evidence="2">Belongs to the methyltransferase superfamily. L-isoaspartyl/D-aspartyl protein methyltransferase family.</text>
</comment>
<protein>
    <recommendedName>
        <fullName evidence="4">Protein-L-isoaspartate O-methyltransferase</fullName>
        <ecNumber evidence="3">2.1.1.77</ecNumber>
    </recommendedName>
    <alternativeName>
        <fullName evidence="11">L-isoaspartyl protein carboxyl methyltransferase</fullName>
    </alternativeName>
    <alternativeName>
        <fullName evidence="9">Protein L-isoaspartyl methyltransferase</fullName>
    </alternativeName>
    <alternativeName>
        <fullName evidence="10">Protein-beta-aspartate methyltransferase</fullName>
    </alternativeName>
</protein>
<evidence type="ECO:0000313" key="12">
    <source>
        <dbReference type="EMBL" id="MDM3927816.1"/>
    </source>
</evidence>
<dbReference type="EMBL" id="JASZZX010000016">
    <property type="protein sequence ID" value="MDM3927816.1"/>
    <property type="molecule type" value="Genomic_DNA"/>
</dbReference>
<keyword evidence="5" id="KW-0963">Cytoplasm</keyword>
<proteinExistence type="inferred from homology"/>
<comment type="caution">
    <text evidence="12">The sequence shown here is derived from an EMBL/GenBank/DDBJ whole genome shotgun (WGS) entry which is preliminary data.</text>
</comment>
<dbReference type="PROSITE" id="PS01279">
    <property type="entry name" value="PCMT"/>
    <property type="match status" value="1"/>
</dbReference>
<evidence type="ECO:0000256" key="9">
    <source>
        <dbReference type="ARBA" id="ARBA00030757"/>
    </source>
</evidence>
<evidence type="ECO:0000256" key="6">
    <source>
        <dbReference type="ARBA" id="ARBA00022603"/>
    </source>
</evidence>
<organism evidence="12 13">
    <name type="scientific">Mycobacterium intracellulare subsp. chimaera</name>
    <dbReference type="NCBI Taxonomy" id="222805"/>
    <lineage>
        <taxon>Bacteria</taxon>
        <taxon>Bacillati</taxon>
        <taxon>Actinomycetota</taxon>
        <taxon>Actinomycetes</taxon>
        <taxon>Mycobacteriales</taxon>
        <taxon>Mycobacteriaceae</taxon>
        <taxon>Mycobacterium</taxon>
        <taxon>Mycobacterium avium complex (MAC)</taxon>
    </lineage>
</organism>
<evidence type="ECO:0000256" key="4">
    <source>
        <dbReference type="ARBA" id="ARBA00013346"/>
    </source>
</evidence>
<dbReference type="GO" id="GO:0032259">
    <property type="term" value="P:methylation"/>
    <property type="evidence" value="ECO:0007669"/>
    <property type="project" value="UniProtKB-KW"/>
</dbReference>
<evidence type="ECO:0000313" key="13">
    <source>
        <dbReference type="Proteomes" id="UP001529272"/>
    </source>
</evidence>
<evidence type="ECO:0000256" key="2">
    <source>
        <dbReference type="ARBA" id="ARBA00005369"/>
    </source>
</evidence>
<evidence type="ECO:0000256" key="8">
    <source>
        <dbReference type="ARBA" id="ARBA00022691"/>
    </source>
</evidence>
<dbReference type="InterPro" id="IPR027573">
    <property type="entry name" value="Methyltran_FxLD"/>
</dbReference>
<dbReference type="SUPFAM" id="SSF53335">
    <property type="entry name" value="S-adenosyl-L-methionine-dependent methyltransferases"/>
    <property type="match status" value="1"/>
</dbReference>
<dbReference type="PANTHER" id="PTHR11579:SF0">
    <property type="entry name" value="PROTEIN-L-ISOASPARTATE(D-ASPARTATE) O-METHYLTRANSFERASE"/>
    <property type="match status" value="1"/>
</dbReference>
<keyword evidence="7" id="KW-0808">Transferase</keyword>
<dbReference type="GO" id="GO:0008168">
    <property type="term" value="F:methyltransferase activity"/>
    <property type="evidence" value="ECO:0007669"/>
    <property type="project" value="UniProtKB-KW"/>
</dbReference>
<reference evidence="13" key="2">
    <citation type="submission" date="2023-06" db="EMBL/GenBank/DDBJ databases">
        <title>Itaconate inhibition of nontuberculous mycobacteria.</title>
        <authorList>
            <person name="Spilker T."/>
        </authorList>
    </citation>
    <scope>NUCLEOTIDE SEQUENCE [LARGE SCALE GENOMIC DNA]</scope>
    <source>
        <strain evidence="13">FLAC1071</strain>
    </source>
</reference>
<reference evidence="12 13" key="1">
    <citation type="submission" date="2023-06" db="EMBL/GenBank/DDBJ databases">
        <title>Itaconate inhibition of nontuberculous mycobacteria.</title>
        <authorList>
            <person name="Breen P."/>
            <person name="Zimbric M."/>
            <person name="Caverly L."/>
        </authorList>
    </citation>
    <scope>NUCLEOTIDE SEQUENCE [LARGE SCALE GENOMIC DNA]</scope>
    <source>
        <strain evidence="12 13">FLAC1071</strain>
    </source>
</reference>
<dbReference type="PANTHER" id="PTHR11579">
    <property type="entry name" value="PROTEIN-L-ISOASPARTATE O-METHYLTRANSFERASE"/>
    <property type="match status" value="1"/>
</dbReference>
<comment type="subcellular location">
    <subcellularLocation>
        <location evidence="1">Cytoplasm</location>
    </subcellularLocation>
</comment>
<dbReference type="Gene3D" id="3.40.50.150">
    <property type="entry name" value="Vaccinia Virus protein VP39"/>
    <property type="match status" value="1"/>
</dbReference>
<dbReference type="EC" id="2.1.1.77" evidence="3"/>
<sequence>MEGTCADWQRLRDQLVNGLELAGHVSSQRVAAAFRAVPRHVFVPDIEPERAYRDEAFAIKYDARGLPISSSSQPAIMARMLDQLDVQPGHRVLEIGTGSGYNAALLGHLVGDTGAVMSLDIDADIAADARERLAACGASAVTVGCGDGVLGWPELAPYDRIIATVGVWDVPPAWMAQLAAQGRFVVPLDLRGPQRSIAFEPVGDHLESVSVVPCGFMRMRGPFAGPEEMHQLGPERGVLLGLAEQRPIDVDALYAALAQPGVDVPSGVRVTLNDAWRGLALWLALREPAIAGLSAFGAAANHGPVPALIEYPGRGTDTVALVETDALAALVRLDEEDQSFELGARPFGPNGDRLAQRIVGHIHEWNTHGRPGSAGLQVSVYPRDSDHAAILNASNIIEKRHTRLTLTWAP</sequence>
<keyword evidence="6 12" id="KW-0489">Methyltransferase</keyword>
<evidence type="ECO:0000256" key="7">
    <source>
        <dbReference type="ARBA" id="ARBA00022679"/>
    </source>
</evidence>
<dbReference type="RefSeq" id="WP_072501562.1">
    <property type="nucleotide sequence ID" value="NZ_CP012886.2"/>
</dbReference>
<dbReference type="Pfam" id="PF01135">
    <property type="entry name" value="PCMT"/>
    <property type="match status" value="1"/>
</dbReference>
<evidence type="ECO:0000256" key="10">
    <source>
        <dbReference type="ARBA" id="ARBA00031323"/>
    </source>
</evidence>